<evidence type="ECO:0000256" key="5">
    <source>
        <dbReference type="ARBA" id="ARBA00022692"/>
    </source>
</evidence>
<dbReference type="GO" id="GO:0061630">
    <property type="term" value="F:ubiquitin protein ligase activity"/>
    <property type="evidence" value="ECO:0007669"/>
    <property type="project" value="UniProtKB-EC"/>
</dbReference>
<dbReference type="InterPro" id="IPR013083">
    <property type="entry name" value="Znf_RING/FYVE/PHD"/>
</dbReference>
<keyword evidence="7 12" id="KW-0863">Zinc-finger</keyword>
<evidence type="ECO:0000256" key="8">
    <source>
        <dbReference type="ARBA" id="ARBA00022786"/>
    </source>
</evidence>
<dbReference type="Gramene" id="AUR62009886-RA">
    <property type="protein sequence ID" value="AUR62009886-RA:cds"/>
    <property type="gene ID" value="AUR62009886"/>
</dbReference>
<dbReference type="InterPro" id="IPR022170">
    <property type="entry name" value="MUL1-like"/>
</dbReference>
<dbReference type="AlphaFoldDB" id="A0A803LDE7"/>
<dbReference type="InterPro" id="IPR044247">
    <property type="entry name" value="SPL2-like"/>
</dbReference>
<comment type="catalytic activity">
    <reaction evidence="1">
        <text>S-ubiquitinyl-[E2 ubiquitin-conjugating enzyme]-L-cysteine + [acceptor protein]-L-lysine = [E2 ubiquitin-conjugating enzyme]-L-cysteine + N(6)-ubiquitinyl-[acceptor protein]-L-lysine.</text>
        <dbReference type="EC" id="2.3.2.27"/>
    </reaction>
</comment>
<keyword evidence="8" id="KW-0833">Ubl conjugation pathway</keyword>
<evidence type="ECO:0000256" key="9">
    <source>
        <dbReference type="ARBA" id="ARBA00022833"/>
    </source>
</evidence>
<feature type="region of interest" description="Disordered" evidence="13">
    <location>
        <begin position="308"/>
        <end position="329"/>
    </location>
</feature>
<evidence type="ECO:0000256" key="13">
    <source>
        <dbReference type="SAM" id="MobiDB-lite"/>
    </source>
</evidence>
<evidence type="ECO:0000256" key="4">
    <source>
        <dbReference type="ARBA" id="ARBA00022679"/>
    </source>
</evidence>
<dbReference type="PANTHER" id="PTHR47355">
    <property type="entry name" value="E3 UBIQUITIN-PROTEIN LIGASE SPL2"/>
    <property type="match status" value="1"/>
</dbReference>
<dbReference type="Pfam" id="PF12483">
    <property type="entry name" value="GIDE"/>
    <property type="match status" value="2"/>
</dbReference>
<organism evidence="16 17">
    <name type="scientific">Chenopodium quinoa</name>
    <name type="common">Quinoa</name>
    <dbReference type="NCBI Taxonomy" id="63459"/>
    <lineage>
        <taxon>Eukaryota</taxon>
        <taxon>Viridiplantae</taxon>
        <taxon>Streptophyta</taxon>
        <taxon>Embryophyta</taxon>
        <taxon>Tracheophyta</taxon>
        <taxon>Spermatophyta</taxon>
        <taxon>Magnoliopsida</taxon>
        <taxon>eudicotyledons</taxon>
        <taxon>Gunneridae</taxon>
        <taxon>Pentapetalae</taxon>
        <taxon>Caryophyllales</taxon>
        <taxon>Chenopodiaceae</taxon>
        <taxon>Chenopodioideae</taxon>
        <taxon>Atripliceae</taxon>
        <taxon>Chenopodium</taxon>
    </lineage>
</organism>
<feature type="domain" description="RING-type" evidence="15">
    <location>
        <begin position="339"/>
        <end position="379"/>
    </location>
</feature>
<evidence type="ECO:0000256" key="14">
    <source>
        <dbReference type="SAM" id="Phobius"/>
    </source>
</evidence>
<evidence type="ECO:0000256" key="11">
    <source>
        <dbReference type="ARBA" id="ARBA00023136"/>
    </source>
</evidence>
<dbReference type="PANTHER" id="PTHR47355:SF1">
    <property type="entry name" value="E3 UBIQUITIN-PROTEIN LIGASE SPL2"/>
    <property type="match status" value="1"/>
</dbReference>
<sequence>MSAGDQAAAAIAAQLLLAGDGACLGLALGYVAVRSLTKFAATSSAFRKIREAPSVQVSDLRYLLKDDSDEGERNSEVLVVVRGLVASKSAVNGSWKSFWPDVLVSHESGDRGVVLQRSQKCIYNEWRGFFGWYPDLRAVLAKAWREPGTTSTRTIPFVLVDGRQQSHSDYVVVDLDDSNHPLPLTTVYHHMEPIQASPYTFLQALFGHEYPVGVLDEEKILPLGKEVTAVGVCSSKSGALEIKSCRDLPCFLSELTKDQILVQLSFRTKILLWSGIVIGSVSIGVLGYAIVRNWNKWKQWREQRRAQQQNHSGVAPESGSSSPESEVEEVGDVPDGQLCVICLMRRRRSAFVPCGHLVCCQRCAFSVERDLAPKCPVCRQSLIYLQNMQKQWTLALRENHVTQQQARHCCLGLIVICYSLHKTLYSPDHLGWLSLEFTTISVILSTISSAALAYFASLEKAKTQQAYDTVETLRDIPECYVSGLQTLIGSLPHHDIKKIVFLRGVVLPNSLLNNVTNRGEDQGSSPSHASDTVQGVPEPETSVNILESSKTHQQAVVVERSIIHGYNEKSNFLGIIDKKQEGKKVVSKERRQVPFVIAESTNHNISILSGKYVVINLEDTDVQIPLQKVSSDKREIFNHSDNNGFKLQVDEITEEKILPVGVVISAVGIFSLENGVPNIKPYKELPYFLTSKSKKELVAELSAQLENAKDWSETLSNWSVGLAGFAAGALLLRIALRASK</sequence>
<keyword evidence="17" id="KW-1185">Reference proteome</keyword>
<feature type="transmembrane region" description="Helical" evidence="14">
    <location>
        <begin position="270"/>
        <end position="291"/>
    </location>
</feature>
<dbReference type="EnsemblPlants" id="AUR62009886-RA">
    <property type="protein sequence ID" value="AUR62009886-RA:cds"/>
    <property type="gene ID" value="AUR62009886"/>
</dbReference>
<dbReference type="Gene3D" id="3.30.40.10">
    <property type="entry name" value="Zinc/RING finger domain, C3HC4 (zinc finger)"/>
    <property type="match status" value="1"/>
</dbReference>
<dbReference type="GO" id="GO:0008270">
    <property type="term" value="F:zinc ion binding"/>
    <property type="evidence" value="ECO:0007669"/>
    <property type="project" value="UniProtKB-KW"/>
</dbReference>
<evidence type="ECO:0000256" key="6">
    <source>
        <dbReference type="ARBA" id="ARBA00022723"/>
    </source>
</evidence>
<evidence type="ECO:0000259" key="15">
    <source>
        <dbReference type="PROSITE" id="PS50089"/>
    </source>
</evidence>
<dbReference type="Pfam" id="PF13920">
    <property type="entry name" value="zf-C3HC4_3"/>
    <property type="match status" value="1"/>
</dbReference>
<keyword evidence="6" id="KW-0479">Metal-binding</keyword>
<accession>A0A803LDE7</accession>
<dbReference type="InterPro" id="IPR001841">
    <property type="entry name" value="Znf_RING"/>
</dbReference>
<keyword evidence="11 14" id="KW-0472">Membrane</keyword>
<evidence type="ECO:0000256" key="12">
    <source>
        <dbReference type="PROSITE-ProRule" id="PRU00175"/>
    </source>
</evidence>
<dbReference type="GO" id="GO:0016020">
    <property type="term" value="C:membrane"/>
    <property type="evidence" value="ECO:0007669"/>
    <property type="project" value="UniProtKB-SubCell"/>
</dbReference>
<protein>
    <recommendedName>
        <fullName evidence="3">RING-type E3 ubiquitin transferase</fullName>
        <ecNumber evidence="3">2.3.2.27</ecNumber>
    </recommendedName>
</protein>
<evidence type="ECO:0000313" key="16">
    <source>
        <dbReference type="EnsemblPlants" id="AUR62009886-RA:cds"/>
    </source>
</evidence>
<feature type="region of interest" description="Disordered" evidence="13">
    <location>
        <begin position="517"/>
        <end position="539"/>
    </location>
</feature>
<reference evidence="16" key="1">
    <citation type="journal article" date="2017" name="Nature">
        <title>The genome of Chenopodium quinoa.</title>
        <authorList>
            <person name="Jarvis D.E."/>
            <person name="Ho Y.S."/>
            <person name="Lightfoot D.J."/>
            <person name="Schmoeckel S.M."/>
            <person name="Li B."/>
            <person name="Borm T.J.A."/>
            <person name="Ohyanagi H."/>
            <person name="Mineta K."/>
            <person name="Michell C.T."/>
            <person name="Saber N."/>
            <person name="Kharbatia N.M."/>
            <person name="Rupper R.R."/>
            <person name="Sharp A.R."/>
            <person name="Dally N."/>
            <person name="Boughton B.A."/>
            <person name="Woo Y.H."/>
            <person name="Gao G."/>
            <person name="Schijlen E.G.W.M."/>
            <person name="Guo X."/>
            <person name="Momin A.A."/>
            <person name="Negrao S."/>
            <person name="Al-Babili S."/>
            <person name="Gehring C."/>
            <person name="Roessner U."/>
            <person name="Jung C."/>
            <person name="Murphy K."/>
            <person name="Arold S.T."/>
            <person name="Gojobori T."/>
            <person name="van der Linden C.G."/>
            <person name="van Loo E.N."/>
            <person name="Jellen E.N."/>
            <person name="Maughan P.J."/>
            <person name="Tester M."/>
        </authorList>
    </citation>
    <scope>NUCLEOTIDE SEQUENCE [LARGE SCALE GENOMIC DNA]</scope>
    <source>
        <strain evidence="16">cv. PI 614886</strain>
    </source>
</reference>
<dbReference type="EC" id="2.3.2.27" evidence="3"/>
<evidence type="ECO:0000256" key="2">
    <source>
        <dbReference type="ARBA" id="ARBA00004141"/>
    </source>
</evidence>
<evidence type="ECO:0000256" key="7">
    <source>
        <dbReference type="ARBA" id="ARBA00022771"/>
    </source>
</evidence>
<dbReference type="SUPFAM" id="SSF57850">
    <property type="entry name" value="RING/U-box"/>
    <property type="match status" value="1"/>
</dbReference>
<dbReference type="CDD" id="cd23145">
    <property type="entry name" value="RING-HC_SPL2-like"/>
    <property type="match status" value="1"/>
</dbReference>
<keyword evidence="9" id="KW-0862">Zinc</keyword>
<comment type="subcellular location">
    <subcellularLocation>
        <location evidence="2">Membrane</location>
        <topology evidence="2">Multi-pass membrane protein</topology>
    </subcellularLocation>
</comment>
<keyword evidence="5 14" id="KW-0812">Transmembrane</keyword>
<dbReference type="GO" id="GO:0016567">
    <property type="term" value="P:protein ubiquitination"/>
    <property type="evidence" value="ECO:0007669"/>
    <property type="project" value="InterPro"/>
</dbReference>
<evidence type="ECO:0000256" key="10">
    <source>
        <dbReference type="ARBA" id="ARBA00022989"/>
    </source>
</evidence>
<evidence type="ECO:0000256" key="1">
    <source>
        <dbReference type="ARBA" id="ARBA00000900"/>
    </source>
</evidence>
<dbReference type="PROSITE" id="PS50089">
    <property type="entry name" value="ZF_RING_2"/>
    <property type="match status" value="1"/>
</dbReference>
<proteinExistence type="predicted"/>
<reference evidence="16" key="2">
    <citation type="submission" date="2021-03" db="UniProtKB">
        <authorList>
            <consortium name="EnsemblPlants"/>
        </authorList>
    </citation>
    <scope>IDENTIFICATION</scope>
</reference>
<keyword evidence="4" id="KW-0808">Transferase</keyword>
<feature type="compositionally biased region" description="Polar residues" evidence="13">
    <location>
        <begin position="517"/>
        <end position="533"/>
    </location>
</feature>
<evidence type="ECO:0000313" key="17">
    <source>
        <dbReference type="Proteomes" id="UP000596660"/>
    </source>
</evidence>
<keyword evidence="10 14" id="KW-1133">Transmembrane helix</keyword>
<name>A0A803LDE7_CHEQI</name>
<dbReference type="Proteomes" id="UP000596660">
    <property type="component" value="Unplaced"/>
</dbReference>
<evidence type="ECO:0000256" key="3">
    <source>
        <dbReference type="ARBA" id="ARBA00012483"/>
    </source>
</evidence>